<dbReference type="RefSeq" id="WP_157109092.1">
    <property type="nucleotide sequence ID" value="NZ_CP016282.1"/>
</dbReference>
<evidence type="ECO:0000313" key="2">
    <source>
        <dbReference type="Proteomes" id="UP000092582"/>
    </source>
</evidence>
<dbReference type="OrthoDB" id="5116923at2"/>
<sequence length="92" mass="10839">MANMLNSVPPVVIARFGHRRAKPRVISVYDPKQGWTDDYRRRLVTWELVEELRAAGFTLVEAKWRRTMRQLNLFLIPVPDDFPTRRSNASTR</sequence>
<accession>A0A1B1BFW5</accession>
<protein>
    <submittedName>
        <fullName evidence="1">Uncharacterized protein</fullName>
    </submittedName>
</protein>
<dbReference type="EMBL" id="CP016282">
    <property type="protein sequence ID" value="ANP71471.1"/>
    <property type="molecule type" value="Genomic_DNA"/>
</dbReference>
<proteinExistence type="predicted"/>
<dbReference type="AlphaFoldDB" id="A0A1B1BFW5"/>
<organism evidence="1 2">
    <name type="scientific">Cryobacterium arcticum</name>
    <dbReference type="NCBI Taxonomy" id="670052"/>
    <lineage>
        <taxon>Bacteria</taxon>
        <taxon>Bacillati</taxon>
        <taxon>Actinomycetota</taxon>
        <taxon>Actinomycetes</taxon>
        <taxon>Micrococcales</taxon>
        <taxon>Microbacteriaceae</taxon>
        <taxon>Cryobacterium</taxon>
    </lineage>
</organism>
<keyword evidence="2" id="KW-1185">Reference proteome</keyword>
<name>A0A1B1BFW5_9MICO</name>
<gene>
    <name evidence="1" type="ORF">PA27867_0502</name>
</gene>
<dbReference type="KEGG" id="cart:PA27867_0502"/>
<reference evidence="1 2" key="1">
    <citation type="submission" date="2016-06" db="EMBL/GenBank/DDBJ databases">
        <title>Genome sequencing of Cryobacterium arcticum PAMC 27867.</title>
        <authorList>
            <person name="Lee J."/>
            <person name="Kim O.-S."/>
        </authorList>
    </citation>
    <scope>NUCLEOTIDE SEQUENCE [LARGE SCALE GENOMIC DNA]</scope>
    <source>
        <strain evidence="1 2">PAMC 27867</strain>
    </source>
</reference>
<dbReference type="Proteomes" id="UP000092582">
    <property type="component" value="Chromosome 1"/>
</dbReference>
<evidence type="ECO:0000313" key="1">
    <source>
        <dbReference type="EMBL" id="ANP71471.1"/>
    </source>
</evidence>